<feature type="domain" description="DEAD-box RNA helicase Q" evidence="15">
    <location>
        <begin position="14"/>
        <end position="42"/>
    </location>
</feature>
<dbReference type="SUPFAM" id="SSF52540">
    <property type="entry name" value="P-loop containing nucleoside triphosphate hydrolases"/>
    <property type="match status" value="1"/>
</dbReference>
<dbReference type="InterPro" id="IPR014001">
    <property type="entry name" value="Helicase_ATP-bd"/>
</dbReference>
<feature type="region of interest" description="Disordered" evidence="12">
    <location>
        <begin position="445"/>
        <end position="495"/>
    </location>
</feature>
<dbReference type="PANTHER" id="PTHR47963:SF8">
    <property type="entry name" value="ATP-DEPENDENT RNA HELICASE DEAD"/>
    <property type="match status" value="1"/>
</dbReference>
<dbReference type="InterPro" id="IPR014014">
    <property type="entry name" value="RNA_helicase_DEAD_Q_motif"/>
</dbReference>
<dbReference type="Pfam" id="PF00270">
    <property type="entry name" value="DEAD"/>
    <property type="match status" value="1"/>
</dbReference>
<evidence type="ECO:0000256" key="4">
    <source>
        <dbReference type="ARBA" id="ARBA00022801"/>
    </source>
</evidence>
<accession>A0A5C6CAE1</accession>
<evidence type="ECO:0000256" key="9">
    <source>
        <dbReference type="ARBA" id="ARBA00047984"/>
    </source>
</evidence>
<keyword evidence="3 10" id="KW-0547">Nucleotide-binding</keyword>
<dbReference type="InterPro" id="IPR057325">
    <property type="entry name" value="DeaD_dimer"/>
</dbReference>
<organism evidence="16 17">
    <name type="scientific">Novipirellula galeiformis</name>
    <dbReference type="NCBI Taxonomy" id="2528004"/>
    <lineage>
        <taxon>Bacteria</taxon>
        <taxon>Pseudomonadati</taxon>
        <taxon>Planctomycetota</taxon>
        <taxon>Planctomycetia</taxon>
        <taxon>Pirellulales</taxon>
        <taxon>Pirellulaceae</taxon>
        <taxon>Novipirellula</taxon>
    </lineage>
</organism>
<feature type="region of interest" description="Disordered" evidence="12">
    <location>
        <begin position="573"/>
        <end position="629"/>
    </location>
</feature>
<dbReference type="EMBL" id="SJPT01000006">
    <property type="protein sequence ID" value="TWU21550.1"/>
    <property type="molecule type" value="Genomic_DNA"/>
</dbReference>
<dbReference type="GO" id="GO:0005840">
    <property type="term" value="C:ribosome"/>
    <property type="evidence" value="ECO:0007669"/>
    <property type="project" value="TreeGrafter"/>
</dbReference>
<dbReference type="Proteomes" id="UP000316304">
    <property type="component" value="Unassembled WGS sequence"/>
</dbReference>
<dbReference type="GO" id="GO:0070417">
    <property type="term" value="P:cellular response to cold"/>
    <property type="evidence" value="ECO:0007669"/>
    <property type="project" value="InterPro"/>
</dbReference>
<feature type="short sequence motif" description="Q motif" evidence="11">
    <location>
        <begin position="14"/>
        <end position="42"/>
    </location>
</feature>
<comment type="subcellular location">
    <subcellularLocation>
        <location evidence="1 10">Cytoplasm</location>
    </subcellularLocation>
</comment>
<proteinExistence type="inferred from homology"/>
<dbReference type="InterPro" id="IPR012677">
    <property type="entry name" value="Nucleotide-bd_a/b_plait_sf"/>
</dbReference>
<evidence type="ECO:0000256" key="1">
    <source>
        <dbReference type="ARBA" id="ARBA00004496"/>
    </source>
</evidence>
<dbReference type="EC" id="3.6.4.13" evidence="10"/>
<dbReference type="CDD" id="cd00268">
    <property type="entry name" value="DEADc"/>
    <property type="match status" value="1"/>
</dbReference>
<feature type="domain" description="Helicase ATP-binding" evidence="13">
    <location>
        <begin position="45"/>
        <end position="216"/>
    </location>
</feature>
<dbReference type="GO" id="GO:0005829">
    <property type="term" value="C:cytosol"/>
    <property type="evidence" value="ECO:0007669"/>
    <property type="project" value="TreeGrafter"/>
</dbReference>
<dbReference type="PROSITE" id="PS51194">
    <property type="entry name" value="HELICASE_CTER"/>
    <property type="match status" value="1"/>
</dbReference>
<reference evidence="16 17" key="1">
    <citation type="submission" date="2019-02" db="EMBL/GenBank/DDBJ databases">
        <title>Deep-cultivation of Planctomycetes and their phenomic and genomic characterization uncovers novel biology.</title>
        <authorList>
            <person name="Wiegand S."/>
            <person name="Jogler M."/>
            <person name="Boedeker C."/>
            <person name="Pinto D."/>
            <person name="Vollmers J."/>
            <person name="Rivas-Marin E."/>
            <person name="Kohn T."/>
            <person name="Peeters S.H."/>
            <person name="Heuer A."/>
            <person name="Rast P."/>
            <person name="Oberbeckmann S."/>
            <person name="Bunk B."/>
            <person name="Jeske O."/>
            <person name="Meyerdierks A."/>
            <person name="Storesund J.E."/>
            <person name="Kallscheuer N."/>
            <person name="Luecker S."/>
            <person name="Lage O.M."/>
            <person name="Pohl T."/>
            <person name="Merkel B.J."/>
            <person name="Hornburger P."/>
            <person name="Mueller R.-W."/>
            <person name="Bruemmer F."/>
            <person name="Labrenz M."/>
            <person name="Spormann A.M."/>
            <person name="Op Den Camp H."/>
            <person name="Overmann J."/>
            <person name="Amann R."/>
            <person name="Jetten M.S.M."/>
            <person name="Mascher T."/>
            <person name="Medema M.H."/>
            <person name="Devos D.P."/>
            <person name="Kaster A.-K."/>
            <person name="Ovreas L."/>
            <person name="Rohde M."/>
            <person name="Galperin M.Y."/>
            <person name="Jogler C."/>
        </authorList>
    </citation>
    <scope>NUCLEOTIDE SEQUENCE [LARGE SCALE GENOMIC DNA]</scope>
    <source>
        <strain evidence="16 17">Pla52o</strain>
    </source>
</reference>
<dbReference type="CDD" id="cd12499">
    <property type="entry name" value="RRM_EcCsdA_like"/>
    <property type="match status" value="1"/>
</dbReference>
<dbReference type="RefSeq" id="WP_231612433.1">
    <property type="nucleotide sequence ID" value="NZ_SJPT01000006.1"/>
</dbReference>
<dbReference type="GO" id="GO:0003724">
    <property type="term" value="F:RNA helicase activity"/>
    <property type="evidence" value="ECO:0007669"/>
    <property type="project" value="UniProtKB-UniRule"/>
</dbReference>
<gene>
    <name evidence="10 16" type="primary">deaD</name>
    <name evidence="10" type="synonym">csdA</name>
    <name evidence="16" type="ORF">Pla52o_37370</name>
</gene>
<evidence type="ECO:0000313" key="16">
    <source>
        <dbReference type="EMBL" id="TWU21550.1"/>
    </source>
</evidence>
<dbReference type="FunFam" id="3.30.70.330:FF:000068">
    <property type="entry name" value="ATP-dependent RNA helicase DeaD"/>
    <property type="match status" value="1"/>
</dbReference>
<dbReference type="InterPro" id="IPR034415">
    <property type="entry name" value="CsdA_RRM"/>
</dbReference>
<keyword evidence="4 10" id="KW-0378">Hydrolase</keyword>
<comment type="similarity">
    <text evidence="10">Belongs to the DEAD box helicase family. DeaD/CsdA subfamily.</text>
</comment>
<comment type="catalytic activity">
    <reaction evidence="9 10">
        <text>ATP + H2O = ADP + phosphate + H(+)</text>
        <dbReference type="Rhea" id="RHEA:13065"/>
        <dbReference type="ChEBI" id="CHEBI:15377"/>
        <dbReference type="ChEBI" id="CHEBI:15378"/>
        <dbReference type="ChEBI" id="CHEBI:30616"/>
        <dbReference type="ChEBI" id="CHEBI:43474"/>
        <dbReference type="ChEBI" id="CHEBI:456216"/>
        <dbReference type="EC" id="3.6.4.13"/>
    </reaction>
</comment>
<dbReference type="Pfam" id="PF25399">
    <property type="entry name" value="DeaD_dimer"/>
    <property type="match status" value="1"/>
</dbReference>
<evidence type="ECO:0000256" key="7">
    <source>
        <dbReference type="ARBA" id="ARBA00022884"/>
    </source>
</evidence>
<keyword evidence="5 10" id="KW-0347">Helicase</keyword>
<dbReference type="InterPro" id="IPR011545">
    <property type="entry name" value="DEAD/DEAH_box_helicase_dom"/>
</dbReference>
<dbReference type="CDD" id="cd18787">
    <property type="entry name" value="SF2_C_DEAD"/>
    <property type="match status" value="1"/>
</dbReference>
<dbReference type="InterPro" id="IPR005580">
    <property type="entry name" value="DbpA/CsdA_RNA-bd_dom"/>
</dbReference>
<evidence type="ECO:0000256" key="6">
    <source>
        <dbReference type="ARBA" id="ARBA00022840"/>
    </source>
</evidence>
<dbReference type="PROSITE" id="PS00039">
    <property type="entry name" value="DEAD_ATP_HELICASE"/>
    <property type="match status" value="1"/>
</dbReference>
<comment type="caution">
    <text evidence="16">The sequence shown here is derived from an EMBL/GenBank/DDBJ whole genome shotgun (WGS) entry which is preliminary data.</text>
</comment>
<evidence type="ECO:0000256" key="8">
    <source>
        <dbReference type="ARBA" id="ARBA00023016"/>
    </source>
</evidence>
<dbReference type="PANTHER" id="PTHR47963">
    <property type="entry name" value="DEAD-BOX ATP-DEPENDENT RNA HELICASE 47, MITOCHONDRIAL"/>
    <property type="match status" value="1"/>
</dbReference>
<evidence type="ECO:0000256" key="3">
    <source>
        <dbReference type="ARBA" id="ARBA00022741"/>
    </source>
</evidence>
<dbReference type="InterPro" id="IPR044742">
    <property type="entry name" value="DEAD/DEAH_RhlB"/>
</dbReference>
<dbReference type="InterPro" id="IPR050547">
    <property type="entry name" value="DEAD_box_RNA_helicases"/>
</dbReference>
<dbReference type="GO" id="GO:0006401">
    <property type="term" value="P:RNA catabolic process"/>
    <property type="evidence" value="ECO:0007669"/>
    <property type="project" value="UniProtKB-UniRule"/>
</dbReference>
<keyword evidence="17" id="KW-1185">Reference proteome</keyword>
<dbReference type="InterPro" id="IPR001650">
    <property type="entry name" value="Helicase_C-like"/>
</dbReference>
<feature type="compositionally biased region" description="Polar residues" evidence="12">
    <location>
        <begin position="573"/>
        <end position="584"/>
    </location>
</feature>
<dbReference type="GO" id="GO:0016887">
    <property type="term" value="F:ATP hydrolysis activity"/>
    <property type="evidence" value="ECO:0007669"/>
    <property type="project" value="RHEA"/>
</dbReference>
<dbReference type="InterPro" id="IPR027417">
    <property type="entry name" value="P-loop_NTPase"/>
</dbReference>
<sequence>MNQLENSPAEVKNATFAELPLSDEVQQAIVKSGYETPSEIQAAVIPHLLEGRDVIGQAQTGTGKTAAFALPVLSRIDPKKKAVQVLVLAPTRELAIQVAKSFSTYGSCMDGFSVCAIYGGQDYEPQLRALRRGVQVIVGTPGRVIDHIKRGSLEVGSLDCLVLDEADEMLNMGFLEDVQFVLDKTPETTQIALFSATLPDPIRRIAQKHLKNPETIQIKHKTMTGANIRQRCLYVTPRDKTDLLMRLLESEETDGVIVFTKTKEATTTLADKLARWGHTAAALNGDMPQALRERTVDKLKSGQLDIIVATDVAARGLDVPRISHVINFDPPHDSESYVHRIGRTGRAGRSGEAIILLSHSQRGRLRSIERVTRQSIEIVDPPSTADINRKRVESFNQRITETIANRDVTFFKQMLAEFSEKSNQPMEMIAAALADMAQNGRPLLLKDVPQSKRPPRDNGFDDSRNSHRERFSHSDDGPPRRGGRRSGPVREGMQRFRVDVGRADGVKPGNLVGAIANEAGIEGQFIGPIDIQHSYTTVDLPAGMPNEIFQTLRNTWVAGKQLNISVADERSNTNRYANTDSGRSTGKRFGSKDKKFKSGGKPGGKGATANAAGKKPGKKKHFKKPAHAK</sequence>
<evidence type="ECO:0000256" key="5">
    <source>
        <dbReference type="ARBA" id="ARBA00022806"/>
    </source>
</evidence>
<dbReference type="PROSITE" id="PS51195">
    <property type="entry name" value="Q_MOTIF"/>
    <property type="match status" value="1"/>
</dbReference>
<evidence type="ECO:0000256" key="10">
    <source>
        <dbReference type="HAMAP-Rule" id="MF_00964"/>
    </source>
</evidence>
<keyword evidence="7 10" id="KW-0694">RNA-binding</keyword>
<feature type="domain" description="Helicase C-terminal" evidence="14">
    <location>
        <begin position="239"/>
        <end position="387"/>
    </location>
</feature>
<evidence type="ECO:0000256" key="11">
    <source>
        <dbReference type="PROSITE-ProRule" id="PRU00552"/>
    </source>
</evidence>
<dbReference type="HAMAP" id="MF_00964">
    <property type="entry name" value="DEAD_helicase_DeaD"/>
    <property type="match status" value="1"/>
</dbReference>
<evidence type="ECO:0000259" key="14">
    <source>
        <dbReference type="PROSITE" id="PS51194"/>
    </source>
</evidence>
<keyword evidence="6 10" id="KW-0067">ATP-binding</keyword>
<dbReference type="GO" id="GO:0000027">
    <property type="term" value="P:ribosomal large subunit assembly"/>
    <property type="evidence" value="ECO:0007669"/>
    <property type="project" value="UniProtKB-UniRule"/>
</dbReference>
<name>A0A5C6CAE1_9BACT</name>
<evidence type="ECO:0000259" key="15">
    <source>
        <dbReference type="PROSITE" id="PS51195"/>
    </source>
</evidence>
<dbReference type="SMART" id="SM00490">
    <property type="entry name" value="HELICc"/>
    <property type="match status" value="1"/>
</dbReference>
<dbReference type="Pfam" id="PF00271">
    <property type="entry name" value="Helicase_C"/>
    <property type="match status" value="1"/>
</dbReference>
<evidence type="ECO:0000313" key="17">
    <source>
        <dbReference type="Proteomes" id="UP000316304"/>
    </source>
</evidence>
<evidence type="ECO:0000259" key="13">
    <source>
        <dbReference type="PROSITE" id="PS51192"/>
    </source>
</evidence>
<comment type="function">
    <text evidence="10">DEAD-box RNA helicase involved in various cellular processes at low temperature, including ribosome biogenesis, mRNA degradation and translation initiation.</text>
</comment>
<dbReference type="Gene3D" id="3.30.70.330">
    <property type="match status" value="1"/>
</dbReference>
<dbReference type="InterPro" id="IPR000629">
    <property type="entry name" value="RNA-helicase_DEAD-box_CS"/>
</dbReference>
<protein>
    <recommendedName>
        <fullName evidence="10">ATP-dependent RNA helicase DeaD</fullName>
        <ecNumber evidence="10">3.6.4.13</ecNumber>
    </recommendedName>
    <alternativeName>
        <fullName evidence="10">Cold-shock DEAD box protein A</fullName>
    </alternativeName>
</protein>
<dbReference type="Gene3D" id="3.40.50.300">
    <property type="entry name" value="P-loop containing nucleotide triphosphate hydrolases"/>
    <property type="match status" value="2"/>
</dbReference>
<dbReference type="InterPro" id="IPR028618">
    <property type="entry name" value="DEAD_helicase_DeaD"/>
</dbReference>
<keyword evidence="8 10" id="KW-0346">Stress response</keyword>
<evidence type="ECO:0000256" key="12">
    <source>
        <dbReference type="SAM" id="MobiDB-lite"/>
    </source>
</evidence>
<feature type="compositionally biased region" description="Basic and acidic residues" evidence="12">
    <location>
        <begin position="454"/>
        <end position="479"/>
    </location>
</feature>
<keyword evidence="2 10" id="KW-0963">Cytoplasm</keyword>
<feature type="compositionally biased region" description="Basic residues" evidence="12">
    <location>
        <begin position="615"/>
        <end position="629"/>
    </location>
</feature>
<evidence type="ECO:0000256" key="2">
    <source>
        <dbReference type="ARBA" id="ARBA00022490"/>
    </source>
</evidence>
<dbReference type="GO" id="GO:0033592">
    <property type="term" value="F:RNA strand annealing activity"/>
    <property type="evidence" value="ECO:0007669"/>
    <property type="project" value="TreeGrafter"/>
</dbReference>
<dbReference type="Pfam" id="PF03880">
    <property type="entry name" value="DbpA"/>
    <property type="match status" value="1"/>
</dbReference>
<dbReference type="SMART" id="SM00487">
    <property type="entry name" value="DEXDc"/>
    <property type="match status" value="1"/>
</dbReference>
<dbReference type="FunFam" id="3.40.50.300:FF:000108">
    <property type="entry name" value="ATP-dependent RNA helicase RhlE"/>
    <property type="match status" value="1"/>
</dbReference>
<dbReference type="AlphaFoldDB" id="A0A5C6CAE1"/>
<dbReference type="GO" id="GO:0005524">
    <property type="term" value="F:ATP binding"/>
    <property type="evidence" value="ECO:0007669"/>
    <property type="project" value="UniProtKB-UniRule"/>
</dbReference>
<dbReference type="PROSITE" id="PS51192">
    <property type="entry name" value="HELICASE_ATP_BIND_1"/>
    <property type="match status" value="1"/>
</dbReference>